<evidence type="ECO:0000313" key="14">
    <source>
        <dbReference type="Proteomes" id="UP001589619"/>
    </source>
</evidence>
<evidence type="ECO:0000256" key="2">
    <source>
        <dbReference type="ARBA" id="ARBA00001946"/>
    </source>
</evidence>
<comment type="cofactor">
    <cofactor evidence="2">
        <name>Mg(2+)</name>
        <dbReference type="ChEBI" id="CHEBI:18420"/>
    </cofactor>
</comment>
<evidence type="ECO:0000256" key="6">
    <source>
        <dbReference type="ARBA" id="ARBA00016919"/>
    </source>
</evidence>
<comment type="similarity">
    <text evidence="4">Belongs to the DHPS family.</text>
</comment>
<dbReference type="Gene3D" id="3.20.20.20">
    <property type="entry name" value="Dihydropteroate synthase-like"/>
    <property type="match status" value="1"/>
</dbReference>
<organism evidence="13 14">
    <name type="scientific">Paenibacillus hodogayensis</name>
    <dbReference type="NCBI Taxonomy" id="279208"/>
    <lineage>
        <taxon>Bacteria</taxon>
        <taxon>Bacillati</taxon>
        <taxon>Bacillota</taxon>
        <taxon>Bacilli</taxon>
        <taxon>Bacillales</taxon>
        <taxon>Paenibacillaceae</taxon>
        <taxon>Paenibacillus</taxon>
    </lineage>
</organism>
<evidence type="ECO:0000256" key="10">
    <source>
        <dbReference type="ARBA" id="ARBA00022909"/>
    </source>
</evidence>
<dbReference type="NCBIfam" id="TIGR01496">
    <property type="entry name" value="DHPS"/>
    <property type="match status" value="1"/>
</dbReference>
<sequence length="260" mass="27809">MGILNTTPDSFSDGGQYVDVEKAVERAFRMVEEGADIIDIGGESTRPGADRVSAEEEAGRVVPVIAALMEAGLSVPVSIDTYKAEVARGALAAGAHIVNDIWGLKENNGIASAAADYGCPVVLMHNRSEARYTDFMPEVLGDLRDSIETARRAGIREEQIIVDPGIGFGKTLEHNLFLMNRLHRIAALGFPVLLGTSRKSMIYRTLNSTPQDALEGTAASVTLGIAQGCAIVRVHDVKQMKRVAAMTDAMIRSTSGEKPV</sequence>
<evidence type="ECO:0000256" key="11">
    <source>
        <dbReference type="ARBA" id="ARBA00030193"/>
    </source>
</evidence>
<dbReference type="RefSeq" id="WP_344915576.1">
    <property type="nucleotide sequence ID" value="NZ_BAAAYO010000015.1"/>
</dbReference>
<name>A0ABV5W6B7_9BACL</name>
<keyword evidence="14" id="KW-1185">Reference proteome</keyword>
<protein>
    <recommendedName>
        <fullName evidence="6">Dihydropteroate synthase</fullName>
        <ecNumber evidence="5">2.5.1.15</ecNumber>
    </recommendedName>
    <alternativeName>
        <fullName evidence="11">Dihydropteroate pyrophosphorylase</fullName>
    </alternativeName>
</protein>
<comment type="catalytic activity">
    <reaction evidence="1">
        <text>(7,8-dihydropterin-6-yl)methyl diphosphate + 4-aminobenzoate = 7,8-dihydropteroate + diphosphate</text>
        <dbReference type="Rhea" id="RHEA:19949"/>
        <dbReference type="ChEBI" id="CHEBI:17836"/>
        <dbReference type="ChEBI" id="CHEBI:17839"/>
        <dbReference type="ChEBI" id="CHEBI:33019"/>
        <dbReference type="ChEBI" id="CHEBI:72950"/>
        <dbReference type="EC" id="2.5.1.15"/>
    </reaction>
</comment>
<dbReference type="InterPro" id="IPR000489">
    <property type="entry name" value="Pterin-binding_dom"/>
</dbReference>
<evidence type="ECO:0000256" key="7">
    <source>
        <dbReference type="ARBA" id="ARBA00022679"/>
    </source>
</evidence>
<evidence type="ECO:0000256" key="4">
    <source>
        <dbReference type="ARBA" id="ARBA00009503"/>
    </source>
</evidence>
<dbReference type="GO" id="GO:0004156">
    <property type="term" value="F:dihydropteroate synthase activity"/>
    <property type="evidence" value="ECO:0007669"/>
    <property type="project" value="UniProtKB-EC"/>
</dbReference>
<dbReference type="EMBL" id="JBHMAG010000019">
    <property type="protein sequence ID" value="MFB9755951.1"/>
    <property type="molecule type" value="Genomic_DNA"/>
</dbReference>
<proteinExistence type="inferred from homology"/>
<dbReference type="InterPro" id="IPR006390">
    <property type="entry name" value="DHP_synth_dom"/>
</dbReference>
<evidence type="ECO:0000256" key="5">
    <source>
        <dbReference type="ARBA" id="ARBA00012458"/>
    </source>
</evidence>
<feature type="domain" description="Pterin-binding" evidence="12">
    <location>
        <begin position="1"/>
        <end position="245"/>
    </location>
</feature>
<comment type="pathway">
    <text evidence="3">Cofactor biosynthesis; tetrahydrofolate biosynthesis; 7,8-dihydrofolate from 2-amino-4-hydroxy-6-hydroxymethyl-7,8-dihydropteridine diphosphate and 4-aminobenzoate: step 1/2.</text>
</comment>
<evidence type="ECO:0000256" key="3">
    <source>
        <dbReference type="ARBA" id="ARBA00004763"/>
    </source>
</evidence>
<dbReference type="Pfam" id="PF00809">
    <property type="entry name" value="Pterin_bind"/>
    <property type="match status" value="1"/>
</dbReference>
<dbReference type="PANTHER" id="PTHR20941">
    <property type="entry name" value="FOLATE SYNTHESIS PROTEINS"/>
    <property type="match status" value="1"/>
</dbReference>
<comment type="caution">
    <text evidence="13">The sequence shown here is derived from an EMBL/GenBank/DDBJ whole genome shotgun (WGS) entry which is preliminary data.</text>
</comment>
<keyword evidence="9" id="KW-0460">Magnesium</keyword>
<dbReference type="PANTHER" id="PTHR20941:SF1">
    <property type="entry name" value="FOLIC ACID SYNTHESIS PROTEIN FOL1"/>
    <property type="match status" value="1"/>
</dbReference>
<dbReference type="Proteomes" id="UP001589619">
    <property type="component" value="Unassembled WGS sequence"/>
</dbReference>
<keyword evidence="10" id="KW-0289">Folate biosynthesis</keyword>
<keyword evidence="8" id="KW-0479">Metal-binding</keyword>
<gene>
    <name evidence="13" type="primary">folP</name>
    <name evidence="13" type="ORF">ACFFNY_30590</name>
</gene>
<dbReference type="InterPro" id="IPR045031">
    <property type="entry name" value="DHP_synth-like"/>
</dbReference>
<dbReference type="PROSITE" id="PS50972">
    <property type="entry name" value="PTERIN_BINDING"/>
    <property type="match status" value="1"/>
</dbReference>
<reference evidence="13 14" key="1">
    <citation type="submission" date="2024-09" db="EMBL/GenBank/DDBJ databases">
        <authorList>
            <person name="Sun Q."/>
            <person name="Mori K."/>
        </authorList>
    </citation>
    <scope>NUCLEOTIDE SEQUENCE [LARGE SCALE GENOMIC DNA]</scope>
    <source>
        <strain evidence="13 14">JCM 12520</strain>
    </source>
</reference>
<dbReference type="PROSITE" id="PS00793">
    <property type="entry name" value="DHPS_2"/>
    <property type="match status" value="1"/>
</dbReference>
<dbReference type="CDD" id="cd00739">
    <property type="entry name" value="DHPS"/>
    <property type="match status" value="1"/>
</dbReference>
<evidence type="ECO:0000313" key="13">
    <source>
        <dbReference type="EMBL" id="MFB9755951.1"/>
    </source>
</evidence>
<accession>A0ABV5W6B7</accession>
<evidence type="ECO:0000256" key="8">
    <source>
        <dbReference type="ARBA" id="ARBA00022723"/>
    </source>
</evidence>
<dbReference type="SUPFAM" id="SSF51717">
    <property type="entry name" value="Dihydropteroate synthetase-like"/>
    <property type="match status" value="1"/>
</dbReference>
<evidence type="ECO:0000259" key="12">
    <source>
        <dbReference type="PROSITE" id="PS50972"/>
    </source>
</evidence>
<evidence type="ECO:0000256" key="9">
    <source>
        <dbReference type="ARBA" id="ARBA00022842"/>
    </source>
</evidence>
<keyword evidence="7 13" id="KW-0808">Transferase</keyword>
<dbReference type="InterPro" id="IPR011005">
    <property type="entry name" value="Dihydropteroate_synth-like_sf"/>
</dbReference>
<dbReference type="EC" id="2.5.1.15" evidence="5"/>
<evidence type="ECO:0000256" key="1">
    <source>
        <dbReference type="ARBA" id="ARBA00000012"/>
    </source>
</evidence>